<evidence type="ECO:0000256" key="5">
    <source>
        <dbReference type="SAM" id="Phobius"/>
    </source>
</evidence>
<feature type="domain" description="DUF1232" evidence="6">
    <location>
        <begin position="78"/>
        <end position="113"/>
    </location>
</feature>
<keyword evidence="2 5" id="KW-0812">Transmembrane</keyword>
<dbReference type="Proteomes" id="UP000308230">
    <property type="component" value="Unassembled WGS sequence"/>
</dbReference>
<dbReference type="GO" id="GO:0012505">
    <property type="term" value="C:endomembrane system"/>
    <property type="evidence" value="ECO:0007669"/>
    <property type="project" value="UniProtKB-SubCell"/>
</dbReference>
<sequence>MPLQNRVMKVFEKMKPTADKMKKDNAKTDQLLKETNLKIRKREPRKGISGVLFEAKSILRLLKAYRTGAYRDISQKSVVMIIAALLYFVIPTDAIPDVLVGFGYIDDAAVIGFVTSQLHKEISKFLEWEQGTNKE</sequence>
<dbReference type="AlphaFoldDB" id="A0A5R9F382"/>
<dbReference type="InterPro" id="IPR010652">
    <property type="entry name" value="DUF1232"/>
</dbReference>
<dbReference type="RefSeq" id="WP_171016702.1">
    <property type="nucleotide sequence ID" value="NZ_SWLG01000004.1"/>
</dbReference>
<keyword evidence="8" id="KW-1185">Reference proteome</keyword>
<reference evidence="7 8" key="1">
    <citation type="submission" date="2019-04" db="EMBL/GenBank/DDBJ databases">
        <title>Bacillus caeni sp. nov., a bacterium isolated from mangrove sediment.</title>
        <authorList>
            <person name="Huang H."/>
            <person name="Mo K."/>
            <person name="Hu Y."/>
        </authorList>
    </citation>
    <scope>NUCLEOTIDE SEQUENCE [LARGE SCALE GENOMIC DNA]</scope>
    <source>
        <strain evidence="7 8">HB172195</strain>
    </source>
</reference>
<evidence type="ECO:0000256" key="1">
    <source>
        <dbReference type="ARBA" id="ARBA00004127"/>
    </source>
</evidence>
<organism evidence="7 8">
    <name type="scientific">Exobacillus caeni</name>
    <dbReference type="NCBI Taxonomy" id="2574798"/>
    <lineage>
        <taxon>Bacteria</taxon>
        <taxon>Bacillati</taxon>
        <taxon>Bacillota</taxon>
        <taxon>Bacilli</taxon>
        <taxon>Bacillales</taxon>
        <taxon>Guptibacillaceae</taxon>
        <taxon>Exobacillus</taxon>
    </lineage>
</organism>
<feature type="transmembrane region" description="Helical" evidence="5">
    <location>
        <begin position="73"/>
        <end position="90"/>
    </location>
</feature>
<keyword evidence="3 5" id="KW-1133">Transmembrane helix</keyword>
<name>A0A5R9F382_9BACL</name>
<protein>
    <submittedName>
        <fullName evidence="7">DUF1232 domain-containing protein</fullName>
    </submittedName>
</protein>
<accession>A0A5R9F382</accession>
<dbReference type="EMBL" id="SWLG01000004">
    <property type="protein sequence ID" value="TLS38057.1"/>
    <property type="molecule type" value="Genomic_DNA"/>
</dbReference>
<comment type="subcellular location">
    <subcellularLocation>
        <location evidence="1">Endomembrane system</location>
        <topology evidence="1">Multi-pass membrane protein</topology>
    </subcellularLocation>
</comment>
<evidence type="ECO:0000256" key="2">
    <source>
        <dbReference type="ARBA" id="ARBA00022692"/>
    </source>
</evidence>
<comment type="caution">
    <text evidence="7">The sequence shown here is derived from an EMBL/GenBank/DDBJ whole genome shotgun (WGS) entry which is preliminary data.</text>
</comment>
<evidence type="ECO:0000313" key="7">
    <source>
        <dbReference type="EMBL" id="TLS38057.1"/>
    </source>
</evidence>
<evidence type="ECO:0000256" key="4">
    <source>
        <dbReference type="ARBA" id="ARBA00023136"/>
    </source>
</evidence>
<evidence type="ECO:0000256" key="3">
    <source>
        <dbReference type="ARBA" id="ARBA00022989"/>
    </source>
</evidence>
<evidence type="ECO:0000259" key="6">
    <source>
        <dbReference type="Pfam" id="PF06803"/>
    </source>
</evidence>
<proteinExistence type="predicted"/>
<gene>
    <name evidence="7" type="ORF">FCL54_05800</name>
</gene>
<evidence type="ECO:0000313" key="8">
    <source>
        <dbReference type="Proteomes" id="UP000308230"/>
    </source>
</evidence>
<dbReference type="Pfam" id="PF06803">
    <property type="entry name" value="DUF1232"/>
    <property type="match status" value="1"/>
</dbReference>
<keyword evidence="4 5" id="KW-0472">Membrane</keyword>